<sequence>MNRLLLSAVRRGLILSLLLTLVGGLHGATLGNTTEGTSSEAIWNGSPFIHANRVQATSAITVDRLFAKVKAVPGAYKAAIYTDDSGIPNALLRETAEVAEPAEGWRAFTLAQPVTLAAGTYYWFAIWSDSAEAGVFASEGAGLRWGQYAYGAWPDPVVLDSGPAAKTFCLYAQSRTAVDEVIAVRGSQVEIPDGDTTPRAADDTDFGTVDVTGATRAKTFTIYNPGTTLLTLNGTPKVAVTGPQASDFTVTAVPGDNTLTANGDSTTFTVTFNPSAAGLRRATLTIANSASSGAFDFVIEGTGAILDFIPQSIFPPGKTGNNSGAEGNHYELGTVFRSDLAGAVTHLRVYAVAGETGDHSARLWRNSDGGGVGAVIGGPYTWNFGGATGWITLDIPDVALAADTDYTVVVSTGSGGRNYAFVNGDLQNPGGNAINLSYPAAAGVFSTSPGARPTQSFQSSNYLRDVVFVAGGGAPPTTGPVRITEFVASNESGLQDEDGDFSDWIELYNPTATPVNLAGYKLVDSAASWTFPSVTLGAQQFLVVYASEKNRVAQPGNLHTGFKLDSSGEYLALKNAAGTVIAEFGPAYPPQRADISHGRRSNGDAVFFLTPSPGAANGFSFLGFVGDTNFSVKRGFFNTPQTVAISTITPGAQIRYTLDGSTPTETTGTLYSGPLTLSATTTLRARAFLADYLPTNVDTNTYVFLGDVLQQSPATAQAYGWPAGPVNGQEFRHGLKSGLVSQYDNAQMLAALQQIPTMSVVTDQAHLTNPSTGIYVNPGGDGLTWERPVSLELIHPDGTTGFQENCGLRIRGGQSRSTSFPKHSFHVNFRRDYGAGKLDYRLFGNDGANEFDTFDLRCEHGYAYADPQGTTYGTEFTAVRDVFCRDLSGASGRATTRSDYYHLLLNGQYWGLYQTQERSQDDYGETYLGGTKEEYDVIKATGLPQLTIENSAGNYEAWTALWNGCRAVAANPTNANYFALLGRNGTGTPNPALPVLLDPRALASYMLLHYYCGHSDEPLSVSFNFERPNNFRALRRQGIADPFHFFVHDGESSMMAPEWVNNRANAVNLTSPNRATFSNSNPEWMHEDLLASPEYRIAFADEAQRLLFNDGTFTAAKAQALWDARAAQIDQAVIGESIRWGNAANHNQATWAAKIAQVRSQFFATRSATVVTQLRQRNLFPAVDAPVFSQRGGVVAPGFTLTLSSLPGQTGTIYYTTDGTDPRAIGGSLDGTAYSAPININAPVTVKARFRGTGNVWSALETGTFTQHPPAGPGDLVISEFNYNAPGPTVSESNQGFTSGNQFEWIELMNIADSPRDLTGVRLTTAITFDFTTAPAAARVLAPGQRVVVVSNLAAFNARLAPGATPLVAGTYSSNLDNGGETIVLRDASNNIIQSFAYSDELPWPLETDGNGRTLVLNHPGSNPDQSAPRSWRPSATLHGSPGTSGSPPLPVDPSGDDDGDGLSNLLEYACGPNPKPTLVNETYIPPSAVAAEYGFFRFPRSLAVDGIDFTAETSTTLTGWTTTELDYVSTTVTTGGQAIVTYRTKLPAAQLGERFFVRLRVTP</sequence>
<dbReference type="Proteomes" id="UP001320876">
    <property type="component" value="Unassembled WGS sequence"/>
</dbReference>
<organism evidence="3 4">
    <name type="scientific">Luteolibacter arcticus</name>
    <dbReference type="NCBI Taxonomy" id="1581411"/>
    <lineage>
        <taxon>Bacteria</taxon>
        <taxon>Pseudomonadati</taxon>
        <taxon>Verrucomicrobiota</taxon>
        <taxon>Verrucomicrobiia</taxon>
        <taxon>Verrucomicrobiales</taxon>
        <taxon>Verrucomicrobiaceae</taxon>
        <taxon>Luteolibacter</taxon>
    </lineage>
</organism>
<name>A0ABT3GMZ1_9BACT</name>
<gene>
    <name evidence="3" type="ORF">OKA05_20085</name>
</gene>
<dbReference type="InterPro" id="IPR014867">
    <property type="entry name" value="Spore_coat_CotH_CotH2/3/7"/>
</dbReference>
<dbReference type="Pfam" id="PF13287">
    <property type="entry name" value="Fn3_assoc"/>
    <property type="match status" value="1"/>
</dbReference>
<comment type="caution">
    <text evidence="3">The sequence shown here is derived from an EMBL/GenBank/DDBJ whole genome shotgun (WGS) entry which is preliminary data.</text>
</comment>
<dbReference type="InterPro" id="IPR013783">
    <property type="entry name" value="Ig-like_fold"/>
</dbReference>
<dbReference type="RefSeq" id="WP_264488982.1">
    <property type="nucleotide sequence ID" value="NZ_JAPDDT010000010.1"/>
</dbReference>
<evidence type="ECO:0000313" key="4">
    <source>
        <dbReference type="Proteomes" id="UP001320876"/>
    </source>
</evidence>
<dbReference type="InterPro" id="IPR001322">
    <property type="entry name" value="Lamin_tail_dom"/>
</dbReference>
<feature type="domain" description="LTD" evidence="2">
    <location>
        <begin position="1263"/>
        <end position="1400"/>
    </location>
</feature>
<dbReference type="NCBIfam" id="NF012200">
    <property type="entry name" value="choice_anch_D"/>
    <property type="match status" value="1"/>
</dbReference>
<dbReference type="InterPro" id="IPR059177">
    <property type="entry name" value="GH29D-like_dom"/>
</dbReference>
<protein>
    <submittedName>
        <fullName evidence="3">Lamin tail domain-containing protein</fullName>
    </submittedName>
</protein>
<feature type="domain" description="LTD" evidence="2">
    <location>
        <begin position="469"/>
        <end position="592"/>
    </location>
</feature>
<dbReference type="Pfam" id="PF00932">
    <property type="entry name" value="LTD"/>
    <property type="match status" value="2"/>
</dbReference>
<feature type="compositionally biased region" description="Polar residues" evidence="1">
    <location>
        <begin position="1420"/>
        <end position="1429"/>
    </location>
</feature>
<keyword evidence="4" id="KW-1185">Reference proteome</keyword>
<dbReference type="PROSITE" id="PS51841">
    <property type="entry name" value="LTD"/>
    <property type="match status" value="2"/>
</dbReference>
<dbReference type="SUPFAM" id="SSF74853">
    <property type="entry name" value="Lamin A/C globular tail domain"/>
    <property type="match status" value="2"/>
</dbReference>
<dbReference type="InterPro" id="IPR036415">
    <property type="entry name" value="Lamin_tail_dom_sf"/>
</dbReference>
<evidence type="ECO:0000313" key="3">
    <source>
        <dbReference type="EMBL" id="MCW1924873.1"/>
    </source>
</evidence>
<feature type="region of interest" description="Disordered" evidence="1">
    <location>
        <begin position="1413"/>
        <end position="1464"/>
    </location>
</feature>
<evidence type="ECO:0000259" key="2">
    <source>
        <dbReference type="PROSITE" id="PS51841"/>
    </source>
</evidence>
<dbReference type="InterPro" id="IPR025141">
    <property type="entry name" value="DUF4082"/>
</dbReference>
<dbReference type="Pfam" id="PF13290">
    <property type="entry name" value="CHB_HEX_C_1"/>
    <property type="match status" value="1"/>
</dbReference>
<dbReference type="Pfam" id="PF13313">
    <property type="entry name" value="DUF4082"/>
    <property type="match status" value="1"/>
</dbReference>
<dbReference type="Pfam" id="PF08757">
    <property type="entry name" value="CotH"/>
    <property type="match status" value="1"/>
</dbReference>
<accession>A0ABT3GMZ1</accession>
<reference evidence="3 4" key="1">
    <citation type="submission" date="2022-10" db="EMBL/GenBank/DDBJ databases">
        <title>Luteolibacter arcticus strain CCTCC AB 2014275, whole genome shotgun sequencing project.</title>
        <authorList>
            <person name="Zhao G."/>
            <person name="Shen L."/>
        </authorList>
    </citation>
    <scope>NUCLEOTIDE SEQUENCE [LARGE SCALE GENOMIC DNA]</scope>
    <source>
        <strain evidence="3 4">CCTCC AB 2014275</strain>
    </source>
</reference>
<evidence type="ECO:0000256" key="1">
    <source>
        <dbReference type="SAM" id="MobiDB-lite"/>
    </source>
</evidence>
<proteinExistence type="predicted"/>
<dbReference type="EMBL" id="JAPDDT010000010">
    <property type="protein sequence ID" value="MCW1924873.1"/>
    <property type="molecule type" value="Genomic_DNA"/>
</dbReference>
<dbReference type="InterPro" id="IPR026876">
    <property type="entry name" value="Fn3_assoc_repeat"/>
</dbReference>
<dbReference type="Gene3D" id="2.60.40.10">
    <property type="entry name" value="Immunoglobulins"/>
    <property type="match status" value="1"/>
</dbReference>
<dbReference type="Gene3D" id="2.60.40.1260">
    <property type="entry name" value="Lamin Tail domain"/>
    <property type="match status" value="1"/>
</dbReference>